<evidence type="ECO:0000256" key="1">
    <source>
        <dbReference type="ARBA" id="ARBA00004569"/>
    </source>
</evidence>
<name>A0A6A1QKR0_BALPH</name>
<dbReference type="GO" id="GO:0045041">
    <property type="term" value="P:protein import into mitochondrial intermembrane space"/>
    <property type="evidence" value="ECO:0007669"/>
    <property type="project" value="InterPro"/>
</dbReference>
<dbReference type="PROSITE" id="PS51808">
    <property type="entry name" value="CHCH"/>
    <property type="match status" value="1"/>
</dbReference>
<dbReference type="Pfam" id="PF06747">
    <property type="entry name" value="CHCH"/>
    <property type="match status" value="1"/>
</dbReference>
<evidence type="ECO:0000259" key="9">
    <source>
        <dbReference type="Pfam" id="PF06747"/>
    </source>
</evidence>
<dbReference type="InterPro" id="IPR039289">
    <property type="entry name" value="CHCHD4"/>
</dbReference>
<dbReference type="PANTHER" id="PTHR21622">
    <property type="entry name" value="COILED-COIL-HELIX-COILED-COIL-HELIX DOMAIN CONTAINING 4"/>
    <property type="match status" value="1"/>
</dbReference>
<protein>
    <recommendedName>
        <fullName evidence="9">CHCH domain-containing protein</fullName>
    </recommendedName>
</protein>
<keyword evidence="6" id="KW-0496">Mitochondrion</keyword>
<comment type="subcellular location">
    <subcellularLocation>
        <location evidence="1">Mitochondrion intermembrane space</location>
    </subcellularLocation>
</comment>
<dbReference type="Proteomes" id="UP000437017">
    <property type="component" value="Unassembled WGS sequence"/>
</dbReference>
<keyword evidence="3" id="KW-0653">Protein transport</keyword>
<keyword evidence="8" id="KW-0676">Redox-active center</keyword>
<keyword evidence="5" id="KW-0811">Translocation</keyword>
<evidence type="ECO:0000256" key="5">
    <source>
        <dbReference type="ARBA" id="ARBA00023010"/>
    </source>
</evidence>
<dbReference type="GO" id="GO:0005758">
    <property type="term" value="C:mitochondrial intermembrane space"/>
    <property type="evidence" value="ECO:0007669"/>
    <property type="project" value="UniProtKB-SubCell"/>
</dbReference>
<dbReference type="InterPro" id="IPR010625">
    <property type="entry name" value="CHCH"/>
</dbReference>
<sequence>MASGPCGKLFKVAFSCFRYSMEDVKGSDCVDQFRAMQGCMQKYPYPEEKPGDGLEETAASEATAVIEEEGSS</sequence>
<evidence type="ECO:0000256" key="8">
    <source>
        <dbReference type="ARBA" id="ARBA00023284"/>
    </source>
</evidence>
<evidence type="ECO:0000256" key="6">
    <source>
        <dbReference type="ARBA" id="ARBA00023128"/>
    </source>
</evidence>
<proteinExistence type="predicted"/>
<dbReference type="OrthoDB" id="7481291at2759"/>
<dbReference type="Gene3D" id="1.10.287.2900">
    <property type="match status" value="1"/>
</dbReference>
<feature type="domain" description="CHCH" evidence="9">
    <location>
        <begin position="6"/>
        <end position="42"/>
    </location>
</feature>
<accession>A0A6A1QKR0</accession>
<keyword evidence="4" id="KW-0560">Oxidoreductase</keyword>
<organism evidence="10 11">
    <name type="scientific">Balaenoptera physalus</name>
    <name type="common">Fin whale</name>
    <name type="synonym">Balaena physalus</name>
    <dbReference type="NCBI Taxonomy" id="9770"/>
    <lineage>
        <taxon>Eukaryota</taxon>
        <taxon>Metazoa</taxon>
        <taxon>Chordata</taxon>
        <taxon>Craniata</taxon>
        <taxon>Vertebrata</taxon>
        <taxon>Euteleostomi</taxon>
        <taxon>Mammalia</taxon>
        <taxon>Eutheria</taxon>
        <taxon>Laurasiatheria</taxon>
        <taxon>Artiodactyla</taxon>
        <taxon>Whippomorpha</taxon>
        <taxon>Cetacea</taxon>
        <taxon>Mysticeti</taxon>
        <taxon>Balaenopteridae</taxon>
        <taxon>Balaenoptera</taxon>
    </lineage>
</organism>
<evidence type="ECO:0000313" key="11">
    <source>
        <dbReference type="Proteomes" id="UP000437017"/>
    </source>
</evidence>
<gene>
    <name evidence="10" type="ORF">E2I00_008801</name>
</gene>
<reference evidence="10 11" key="1">
    <citation type="journal article" date="2019" name="PLoS ONE">
        <title>Genomic analyses reveal an absence of contemporary introgressive admixture between fin whales and blue whales, despite known hybrids.</title>
        <authorList>
            <person name="Westbury M.V."/>
            <person name="Petersen B."/>
            <person name="Lorenzen E.D."/>
        </authorList>
    </citation>
    <scope>NUCLEOTIDE SEQUENCE [LARGE SCALE GENOMIC DNA]</scope>
    <source>
        <strain evidence="10">FinWhale-01</strain>
    </source>
</reference>
<dbReference type="PANTHER" id="PTHR21622:SF0">
    <property type="entry name" value="COILED-COIL-HELIX-COILED-COIL-HELIX DOMAIN CONTAINING 4"/>
    <property type="match status" value="1"/>
</dbReference>
<comment type="caution">
    <text evidence="10">The sequence shown here is derived from an EMBL/GenBank/DDBJ whole genome shotgun (WGS) entry which is preliminary data.</text>
</comment>
<keyword evidence="2" id="KW-0813">Transport</keyword>
<dbReference type="AlphaFoldDB" id="A0A6A1QKR0"/>
<dbReference type="EMBL" id="SGJD01000065">
    <property type="protein sequence ID" value="KAB0407273.1"/>
    <property type="molecule type" value="Genomic_DNA"/>
</dbReference>
<evidence type="ECO:0000256" key="2">
    <source>
        <dbReference type="ARBA" id="ARBA00022448"/>
    </source>
</evidence>
<evidence type="ECO:0000256" key="7">
    <source>
        <dbReference type="ARBA" id="ARBA00023157"/>
    </source>
</evidence>
<evidence type="ECO:0000256" key="4">
    <source>
        <dbReference type="ARBA" id="ARBA00023002"/>
    </source>
</evidence>
<dbReference type="GO" id="GO:0015035">
    <property type="term" value="F:protein-disulfide reductase activity"/>
    <property type="evidence" value="ECO:0007669"/>
    <property type="project" value="InterPro"/>
</dbReference>
<evidence type="ECO:0000313" key="10">
    <source>
        <dbReference type="EMBL" id="KAB0407273.1"/>
    </source>
</evidence>
<evidence type="ECO:0000256" key="3">
    <source>
        <dbReference type="ARBA" id="ARBA00022927"/>
    </source>
</evidence>
<keyword evidence="7" id="KW-1015">Disulfide bond</keyword>
<keyword evidence="11" id="KW-1185">Reference proteome</keyword>